<dbReference type="SUPFAM" id="SSF48150">
    <property type="entry name" value="DNA-glycosylase"/>
    <property type="match status" value="1"/>
</dbReference>
<dbReference type="PANTHER" id="PTHR15074">
    <property type="entry name" value="METHYL-CPG-BINDING PROTEIN"/>
    <property type="match status" value="1"/>
</dbReference>
<evidence type="ECO:0000313" key="4">
    <source>
        <dbReference type="EMBL" id="POR31225.1"/>
    </source>
</evidence>
<evidence type="ECO:0000313" key="5">
    <source>
        <dbReference type="Proteomes" id="UP000237481"/>
    </source>
</evidence>
<evidence type="ECO:0000256" key="1">
    <source>
        <dbReference type="ARBA" id="ARBA00004123"/>
    </source>
</evidence>
<feature type="region of interest" description="Disordered" evidence="3">
    <location>
        <begin position="149"/>
        <end position="168"/>
    </location>
</feature>
<dbReference type="GO" id="GO:0003824">
    <property type="term" value="F:catalytic activity"/>
    <property type="evidence" value="ECO:0007669"/>
    <property type="project" value="InterPro"/>
</dbReference>
<dbReference type="EMBL" id="PKSG01001067">
    <property type="protein sequence ID" value="POR31225.1"/>
    <property type="molecule type" value="Genomic_DNA"/>
</dbReference>
<comment type="caution">
    <text evidence="4">The sequence shown here is derived from an EMBL/GenBank/DDBJ whole genome shotgun (WGS) entry which is preliminary data.</text>
</comment>
<dbReference type="InterPro" id="IPR011257">
    <property type="entry name" value="DNA_glycosylase"/>
</dbReference>
<gene>
    <name evidence="4" type="ORF">TPAR_08569</name>
</gene>
<dbReference type="OrthoDB" id="10265068at2759"/>
<dbReference type="GO" id="GO:0005634">
    <property type="term" value="C:nucleus"/>
    <property type="evidence" value="ECO:0007669"/>
    <property type="project" value="UniProtKB-SubCell"/>
</dbReference>
<dbReference type="AlphaFoldDB" id="A0A2S4KM81"/>
<proteinExistence type="predicted"/>
<name>A0A2S4KM81_9HYPO</name>
<dbReference type="PANTHER" id="PTHR15074:SF0">
    <property type="entry name" value="METHYL-CPG-BINDING DOMAIN PROTEIN 4-LIKE PROTEIN"/>
    <property type="match status" value="1"/>
</dbReference>
<dbReference type="STRING" id="94208.A0A2S4KM81"/>
<protein>
    <submittedName>
        <fullName evidence="4">Methyl-CpG-binding domain protein 4</fullName>
    </submittedName>
</protein>
<accession>A0A2S4KM81</accession>
<keyword evidence="2" id="KW-0539">Nucleus</keyword>
<dbReference type="Proteomes" id="UP000237481">
    <property type="component" value="Unassembled WGS sequence"/>
</dbReference>
<feature type="compositionally biased region" description="Polar residues" evidence="3">
    <location>
        <begin position="149"/>
        <end position="167"/>
    </location>
</feature>
<sequence>MAISFGENILSVFDVCDDARDFLRDIIESDTAPHSETQWLLSQSLLAADEDWHYLIDCARSIQQSHYRDPHGLEGIDVLTYVCQIFNGLGGDRSAPPEAWEETDRLILLAKGLAKDPIIRPPSLPTRKVDDAGVESRLPLAKRRRSEATTSHFWSDATPIQTSSGQATHAAVTTPIGLPFHVWYQKADATNVPYDLSKSSNHHQPSLAQQHLQWLDSRSCAHSNHCSNPSESSLSVRPPRLALSPYFSTASSTPIRTSPKRPPAGTVSCVPFPPLSSSFFGIVQERVAHEPLWLLVAVTFLIKTNGRLAIPVFYEVKRRFPTPSQLADPANAQELSGMIRHLGLAVVRVVYIQKYAKAFLDQPPRPDVRYRVRNYDRRDVGPSHSSGLEGFSGAPGAGLQTPNDDDGDPEAWEIGHMTKGTYAIDSWRIFCRDELLGRAEDWNGKGREPEFQPEWMRVMPQDKELRAYLRWMWMREGWEWDPVTGERSVLREEMRRAVEEGRVAYDDTGGLRILDESRTA</sequence>
<dbReference type="GO" id="GO:0003677">
    <property type="term" value="F:DNA binding"/>
    <property type="evidence" value="ECO:0007669"/>
    <property type="project" value="InterPro"/>
</dbReference>
<reference evidence="4 5" key="1">
    <citation type="submission" date="2018-01" db="EMBL/GenBank/DDBJ databases">
        <title>Harnessing the power of phylogenomics to disentangle the directionality and signatures of interkingdom host jumping in the parasitic fungal genus Tolypocladium.</title>
        <authorList>
            <person name="Quandt C.A."/>
            <person name="Patterson W."/>
            <person name="Spatafora J.W."/>
        </authorList>
    </citation>
    <scope>NUCLEOTIDE SEQUENCE [LARGE SCALE GENOMIC DNA]</scope>
    <source>
        <strain evidence="4 5">NRBC 100945</strain>
    </source>
</reference>
<dbReference type="GO" id="GO:0006281">
    <property type="term" value="P:DNA repair"/>
    <property type="evidence" value="ECO:0007669"/>
    <property type="project" value="InterPro"/>
</dbReference>
<dbReference type="Gene3D" id="1.10.340.30">
    <property type="entry name" value="Hypothetical protein, domain 2"/>
    <property type="match status" value="1"/>
</dbReference>
<feature type="region of interest" description="Disordered" evidence="3">
    <location>
        <begin position="378"/>
        <end position="410"/>
    </location>
</feature>
<comment type="subcellular location">
    <subcellularLocation>
        <location evidence="1">Nucleus</location>
    </subcellularLocation>
</comment>
<keyword evidence="5" id="KW-1185">Reference proteome</keyword>
<dbReference type="InterPro" id="IPR045138">
    <property type="entry name" value="MeCP2/MBD4"/>
</dbReference>
<organism evidence="4 5">
    <name type="scientific">Tolypocladium paradoxum</name>
    <dbReference type="NCBI Taxonomy" id="94208"/>
    <lineage>
        <taxon>Eukaryota</taxon>
        <taxon>Fungi</taxon>
        <taxon>Dikarya</taxon>
        <taxon>Ascomycota</taxon>
        <taxon>Pezizomycotina</taxon>
        <taxon>Sordariomycetes</taxon>
        <taxon>Hypocreomycetidae</taxon>
        <taxon>Hypocreales</taxon>
        <taxon>Ophiocordycipitaceae</taxon>
        <taxon>Tolypocladium</taxon>
    </lineage>
</organism>
<evidence type="ECO:0000256" key="2">
    <source>
        <dbReference type="ARBA" id="ARBA00023242"/>
    </source>
</evidence>
<evidence type="ECO:0000256" key="3">
    <source>
        <dbReference type="SAM" id="MobiDB-lite"/>
    </source>
</evidence>